<dbReference type="Proteomes" id="UP000184268">
    <property type="component" value="Unassembled WGS sequence"/>
</dbReference>
<sequence length="130" mass="14697">MAARNARLLDAEFVRFVLTRPTAYLSRLGTLTPDQILAGGERLLAQLENCSAAEADHQVNCWCLAFADADQIRTLRKRYSSHRHRIDKQITSMTLRTQTLAVLQSTMAREGLDSYDEAILWLCQDKEQAG</sequence>
<organism evidence="1 2">
    <name type="scientific">Ferrimonas marina</name>
    <dbReference type="NCBI Taxonomy" id="299255"/>
    <lineage>
        <taxon>Bacteria</taxon>
        <taxon>Pseudomonadati</taxon>
        <taxon>Pseudomonadota</taxon>
        <taxon>Gammaproteobacteria</taxon>
        <taxon>Alteromonadales</taxon>
        <taxon>Ferrimonadaceae</taxon>
        <taxon>Ferrimonas</taxon>
    </lineage>
</organism>
<accession>A0A1M5UIC0</accession>
<proteinExistence type="predicted"/>
<name>A0A1M5UIC0_9GAMM</name>
<dbReference type="EMBL" id="FQXG01000003">
    <property type="protein sequence ID" value="SHH62774.1"/>
    <property type="molecule type" value="Genomic_DNA"/>
</dbReference>
<evidence type="ECO:0000313" key="1">
    <source>
        <dbReference type="EMBL" id="SHH62774.1"/>
    </source>
</evidence>
<gene>
    <name evidence="1" type="ORF">SAMN02745129_2588</name>
</gene>
<keyword evidence="2" id="KW-1185">Reference proteome</keyword>
<dbReference type="AlphaFoldDB" id="A0A1M5UIC0"/>
<dbReference type="RefSeq" id="WP_067655090.1">
    <property type="nucleotide sequence ID" value="NZ_FQXG01000003.1"/>
</dbReference>
<protein>
    <submittedName>
        <fullName evidence="1">Uncharacterized protein</fullName>
    </submittedName>
</protein>
<reference evidence="1 2" key="1">
    <citation type="submission" date="2016-11" db="EMBL/GenBank/DDBJ databases">
        <authorList>
            <person name="Jaros S."/>
            <person name="Januszkiewicz K."/>
            <person name="Wedrychowicz H."/>
        </authorList>
    </citation>
    <scope>NUCLEOTIDE SEQUENCE [LARGE SCALE GENOMIC DNA]</scope>
    <source>
        <strain evidence="1 2">DSM 16917</strain>
    </source>
</reference>
<evidence type="ECO:0000313" key="2">
    <source>
        <dbReference type="Proteomes" id="UP000184268"/>
    </source>
</evidence>